<evidence type="ECO:0000256" key="1">
    <source>
        <dbReference type="ARBA" id="ARBA00009995"/>
    </source>
</evidence>
<organism evidence="4 5">
    <name type="scientific">Trapa incisa</name>
    <dbReference type="NCBI Taxonomy" id="236973"/>
    <lineage>
        <taxon>Eukaryota</taxon>
        <taxon>Viridiplantae</taxon>
        <taxon>Streptophyta</taxon>
        <taxon>Embryophyta</taxon>
        <taxon>Tracheophyta</taxon>
        <taxon>Spermatophyta</taxon>
        <taxon>Magnoliopsida</taxon>
        <taxon>eudicotyledons</taxon>
        <taxon>Gunneridae</taxon>
        <taxon>Pentapetalae</taxon>
        <taxon>rosids</taxon>
        <taxon>malvids</taxon>
        <taxon>Myrtales</taxon>
        <taxon>Lythraceae</taxon>
        <taxon>Trapa</taxon>
    </lineage>
</organism>
<dbReference type="AlphaFoldDB" id="A0AAN7L647"/>
<protein>
    <submittedName>
        <fullName evidence="4">Uncharacterized protein</fullName>
    </submittedName>
</protein>
<comment type="similarity">
    <text evidence="1">Belongs to the UDP-glycosyltransferase family.</text>
</comment>
<dbReference type="Proteomes" id="UP001345219">
    <property type="component" value="Chromosome 18"/>
</dbReference>
<accession>A0AAN7L647</accession>
<dbReference type="Gene3D" id="3.40.50.2000">
    <property type="entry name" value="Glycogen Phosphorylase B"/>
    <property type="match status" value="1"/>
</dbReference>
<dbReference type="InterPro" id="IPR002213">
    <property type="entry name" value="UDP_glucos_trans"/>
</dbReference>
<evidence type="ECO:0000256" key="3">
    <source>
        <dbReference type="ARBA" id="ARBA00022679"/>
    </source>
</evidence>
<dbReference type="PANTHER" id="PTHR48047">
    <property type="entry name" value="GLYCOSYLTRANSFERASE"/>
    <property type="match status" value="1"/>
</dbReference>
<name>A0AAN7L647_9MYRT</name>
<evidence type="ECO:0000256" key="2">
    <source>
        <dbReference type="ARBA" id="ARBA00022676"/>
    </source>
</evidence>
<dbReference type="Pfam" id="PF00201">
    <property type="entry name" value="UDPGT"/>
    <property type="match status" value="1"/>
</dbReference>
<keyword evidence="2" id="KW-0328">Glycosyltransferase</keyword>
<evidence type="ECO:0000313" key="5">
    <source>
        <dbReference type="Proteomes" id="UP001345219"/>
    </source>
</evidence>
<evidence type="ECO:0000313" key="4">
    <source>
        <dbReference type="EMBL" id="KAK4775416.1"/>
    </source>
</evidence>
<comment type="caution">
    <text evidence="4">The sequence shown here is derived from an EMBL/GenBank/DDBJ whole genome shotgun (WGS) entry which is preliminary data.</text>
</comment>
<keyword evidence="3" id="KW-0808">Transferase</keyword>
<sequence>MSASGIPLQVVLRENRMVLLGLIQGKQLTGDTGRGFLIRGWAPQLAILSYRSIWAFFTHCGWNSTLEGLCSGPPMITWSHFAELFVKDVALGSELWLRRHGSQVRAGAVLRDSLAQYS</sequence>
<dbReference type="GO" id="GO:0035251">
    <property type="term" value="F:UDP-glucosyltransferase activity"/>
    <property type="evidence" value="ECO:0007669"/>
    <property type="project" value="TreeGrafter"/>
</dbReference>
<gene>
    <name evidence="4" type="ORF">SAY87_023377</name>
</gene>
<dbReference type="PANTHER" id="PTHR48047:SF182">
    <property type="entry name" value="GLYCOSYLTRANSFERASE"/>
    <property type="match status" value="1"/>
</dbReference>
<reference evidence="4 5" key="1">
    <citation type="journal article" date="2023" name="Hortic Res">
        <title>Pangenome of water caltrop reveals structural variations and asymmetric subgenome divergence after allopolyploidization.</title>
        <authorList>
            <person name="Zhang X."/>
            <person name="Chen Y."/>
            <person name="Wang L."/>
            <person name="Yuan Y."/>
            <person name="Fang M."/>
            <person name="Shi L."/>
            <person name="Lu R."/>
            <person name="Comes H.P."/>
            <person name="Ma Y."/>
            <person name="Chen Y."/>
            <person name="Huang G."/>
            <person name="Zhou Y."/>
            <person name="Zheng Z."/>
            <person name="Qiu Y."/>
        </authorList>
    </citation>
    <scope>NUCLEOTIDE SEQUENCE [LARGE SCALE GENOMIC DNA]</scope>
    <source>
        <tissue evidence="4">Roots</tissue>
    </source>
</reference>
<dbReference type="SUPFAM" id="SSF53756">
    <property type="entry name" value="UDP-Glycosyltransferase/glycogen phosphorylase"/>
    <property type="match status" value="1"/>
</dbReference>
<keyword evidence="5" id="KW-1185">Reference proteome</keyword>
<proteinExistence type="inferred from homology"/>
<dbReference type="EMBL" id="JAXIOK010000003">
    <property type="protein sequence ID" value="KAK4775416.1"/>
    <property type="molecule type" value="Genomic_DNA"/>
</dbReference>